<organism evidence="1 2">
    <name type="scientific">Lepeophtheirus salmonis</name>
    <name type="common">Salmon louse</name>
    <name type="synonym">Caligus salmonis</name>
    <dbReference type="NCBI Taxonomy" id="72036"/>
    <lineage>
        <taxon>Eukaryota</taxon>
        <taxon>Metazoa</taxon>
        <taxon>Ecdysozoa</taxon>
        <taxon>Arthropoda</taxon>
        <taxon>Crustacea</taxon>
        <taxon>Multicrustacea</taxon>
        <taxon>Hexanauplia</taxon>
        <taxon>Copepoda</taxon>
        <taxon>Siphonostomatoida</taxon>
        <taxon>Caligidae</taxon>
        <taxon>Lepeophtheirus</taxon>
    </lineage>
</organism>
<dbReference type="EMBL" id="HG994581">
    <property type="protein sequence ID" value="CAF2878175.1"/>
    <property type="molecule type" value="Genomic_DNA"/>
</dbReference>
<protein>
    <submittedName>
        <fullName evidence="1">(salmon louse) hypothetical protein</fullName>
    </submittedName>
</protein>
<accession>A0A7R8CNS4</accession>
<dbReference type="Proteomes" id="UP000675881">
    <property type="component" value="Chromosome 2"/>
</dbReference>
<evidence type="ECO:0000313" key="1">
    <source>
        <dbReference type="EMBL" id="CAF2878175.1"/>
    </source>
</evidence>
<dbReference type="AlphaFoldDB" id="A0A7R8CNS4"/>
<evidence type="ECO:0000313" key="2">
    <source>
        <dbReference type="Proteomes" id="UP000675881"/>
    </source>
</evidence>
<reference evidence="1" key="1">
    <citation type="submission" date="2021-02" db="EMBL/GenBank/DDBJ databases">
        <authorList>
            <person name="Bekaert M."/>
        </authorList>
    </citation>
    <scope>NUCLEOTIDE SEQUENCE</scope>
    <source>
        <strain evidence="1">IoA-00</strain>
    </source>
</reference>
<keyword evidence="2" id="KW-1185">Reference proteome</keyword>
<proteinExistence type="predicted"/>
<gene>
    <name evidence="1" type="ORF">LSAA_6422</name>
</gene>
<sequence>MLHISLVSGRFGVAGQSHIVSVLLLLPRSFDLSISCDQLHLLTFVFQFLQKFIFEIISKVRILLAKVFDDRHFIERRNYCGHEKIQFFEQVAILVFKPLGGTIVGKASNKHLSPHGDPGQKRWRRLQFFKIDFKDIKGAVKADPNKSIQRHGEYLGISLMMASRAVQNEDGKNLVMKKKPLCTRRMTQEHTHRSKAHLNDLKSLPDVSGILFSNKKNWTVDPVFNRPKGSLFSFRNHEEGVTSSQRPTNLPQ</sequence>
<name>A0A7R8CNS4_LEPSM</name>